<dbReference type="CDD" id="cd01029">
    <property type="entry name" value="TOPRIM_primases"/>
    <property type="match status" value="1"/>
</dbReference>
<dbReference type="EMBL" id="PNBA02000017">
    <property type="protein sequence ID" value="KAG6393876.1"/>
    <property type="molecule type" value="Genomic_DNA"/>
</dbReference>
<protein>
    <recommendedName>
        <fullName evidence="1">SF4 helicase domain-containing protein</fullName>
    </recommendedName>
</protein>
<accession>A0A8X8WFS1</accession>
<organism evidence="2">
    <name type="scientific">Salvia splendens</name>
    <name type="common">Scarlet sage</name>
    <dbReference type="NCBI Taxonomy" id="180675"/>
    <lineage>
        <taxon>Eukaryota</taxon>
        <taxon>Viridiplantae</taxon>
        <taxon>Streptophyta</taxon>
        <taxon>Embryophyta</taxon>
        <taxon>Tracheophyta</taxon>
        <taxon>Spermatophyta</taxon>
        <taxon>Magnoliopsida</taxon>
        <taxon>eudicotyledons</taxon>
        <taxon>Gunneridae</taxon>
        <taxon>Pentapetalae</taxon>
        <taxon>asterids</taxon>
        <taxon>lamiids</taxon>
        <taxon>Lamiales</taxon>
        <taxon>Lamiaceae</taxon>
        <taxon>Nepetoideae</taxon>
        <taxon>Mentheae</taxon>
        <taxon>Salviinae</taxon>
        <taxon>Salvia</taxon>
        <taxon>Salvia subgen. Calosphace</taxon>
        <taxon>core Calosphace</taxon>
    </lineage>
</organism>
<evidence type="ECO:0000313" key="2">
    <source>
        <dbReference type="EMBL" id="KAG6393876.1"/>
    </source>
</evidence>
<dbReference type="SUPFAM" id="SSF56731">
    <property type="entry name" value="DNA primase core"/>
    <property type="match status" value="1"/>
</dbReference>
<dbReference type="Proteomes" id="UP000298416">
    <property type="component" value="Unassembled WGS sequence"/>
</dbReference>
<keyword evidence="3" id="KW-1185">Reference proteome</keyword>
<dbReference type="InterPro" id="IPR027417">
    <property type="entry name" value="P-loop_NTPase"/>
</dbReference>
<dbReference type="InterPro" id="IPR006171">
    <property type="entry name" value="TOPRIM_dom"/>
</dbReference>
<dbReference type="SUPFAM" id="SSF52540">
    <property type="entry name" value="P-loop containing nucleoside triphosphate hydrolases"/>
    <property type="match status" value="1"/>
</dbReference>
<dbReference type="AlphaFoldDB" id="A0A8X8WFS1"/>
<evidence type="ECO:0000259" key="1">
    <source>
        <dbReference type="PROSITE" id="PS51199"/>
    </source>
</evidence>
<dbReference type="InterPro" id="IPR007694">
    <property type="entry name" value="DNA_helicase_DnaB-like_C"/>
</dbReference>
<dbReference type="GO" id="GO:0005524">
    <property type="term" value="F:ATP binding"/>
    <property type="evidence" value="ECO:0007669"/>
    <property type="project" value="InterPro"/>
</dbReference>
<gene>
    <name evidence="2" type="ORF">SASPL_144450</name>
</gene>
<dbReference type="InterPro" id="IPR027032">
    <property type="entry name" value="Twinkle-like"/>
</dbReference>
<reference evidence="2" key="1">
    <citation type="submission" date="2018-01" db="EMBL/GenBank/DDBJ databases">
        <authorList>
            <person name="Mao J.F."/>
        </authorList>
    </citation>
    <scope>NUCLEOTIDE SEQUENCE</scope>
    <source>
        <strain evidence="2">Huo1</strain>
        <tissue evidence="2">Leaf</tissue>
    </source>
</reference>
<dbReference type="GO" id="GO:0003697">
    <property type="term" value="F:single-stranded DNA binding"/>
    <property type="evidence" value="ECO:0007669"/>
    <property type="project" value="InterPro"/>
</dbReference>
<dbReference type="PANTHER" id="PTHR12873">
    <property type="entry name" value="T7-LIKE MITOCHONDRIAL DNA HELICASE"/>
    <property type="match status" value="1"/>
</dbReference>
<dbReference type="SMART" id="SM00493">
    <property type="entry name" value="TOPRIM"/>
    <property type="match status" value="1"/>
</dbReference>
<feature type="domain" description="SF4 helicase" evidence="1">
    <location>
        <begin position="466"/>
        <end position="734"/>
    </location>
</feature>
<name>A0A8X8WFS1_SALSN</name>
<dbReference type="GO" id="GO:0006260">
    <property type="term" value="P:DNA replication"/>
    <property type="evidence" value="ECO:0007669"/>
    <property type="project" value="InterPro"/>
</dbReference>
<dbReference type="GO" id="GO:0043139">
    <property type="term" value="F:5'-3' DNA helicase activity"/>
    <property type="evidence" value="ECO:0007669"/>
    <property type="project" value="InterPro"/>
</dbReference>
<comment type="caution">
    <text evidence="2">The sequence shown here is derived from an EMBL/GenBank/DDBJ whole genome shotgun (WGS) entry which is preliminary data.</text>
</comment>
<sequence>MFFLPPRKILLSPSSKSSRIIAMGSKNFLLQKSPAAPATYACLQSLHDSSNSSPRTLLFDSYSRKCSRLFAIPKQLQLNYQRANRYSYTPYSAMPIPRPISDVNVETLEKQFVDEKKLMMLKQKLQEIGIDGSSCKPGQYNGLVCPSHRVNIKLKNLFTVTQNGMSLGFVKAGRQMRNAFRFVSLKMAVQQCGPAFALNVGGRALPAFAGVNSTYSAMSKTKIKQPKRTITEESLGLESLCSELLAYFAERMISGETLRRNAVMQKRTGDQIAIAFTYQRNGELVSCKYRDITKKFWQEANTEKVFYGLDDIKEASDVIIVEGEMDKLAMEEAGFKNCVSVPDGAPPKVSAKELPTEEKDTKYQYLWNCKEYTEKASRIILATDGDPPGQALAEELARRLGRERCWRIKWPKKNDTEYFKDANEVLMYMGPDALKEVIENAELYPIKGLFNFRDYFDEIDDYYNQSLGFELGVSTGWRALNELYNVVPGELTIVTGVPNSGKSEWIDALLCNLNHSVGWKFALCSMENQVREHGRKLLEKHIKKPFFDVRYGEHVERMSTEELERGKKWLSDSFSLIRCENDSLPSIRWVLELAKIAVMRHGVSGLVIDPYNELDHQRPPNQTETEYVSQMLTQVKRFAQHHSCHVWFVAHPRQLHNWIGGPPNMYDISGSAHFINKCDNGIVIHRNRDPDAGPMDLVQVCVRKVRNKVIGTIGDAYLSYNRVTGEYGDIDVTGLLSKRKRGP</sequence>
<evidence type="ECO:0000313" key="3">
    <source>
        <dbReference type="Proteomes" id="UP000298416"/>
    </source>
</evidence>
<dbReference type="PANTHER" id="PTHR12873:SF0">
    <property type="entry name" value="TWINKLE MTDNA HELICASE"/>
    <property type="match status" value="1"/>
</dbReference>
<reference evidence="2" key="2">
    <citation type="submission" date="2020-08" db="EMBL/GenBank/DDBJ databases">
        <title>Plant Genome Project.</title>
        <authorList>
            <person name="Zhang R.-G."/>
        </authorList>
    </citation>
    <scope>NUCLEOTIDE SEQUENCE</scope>
    <source>
        <strain evidence="2">Huo1</strain>
        <tissue evidence="2">Leaf</tissue>
    </source>
</reference>
<dbReference type="Pfam" id="PF03796">
    <property type="entry name" value="DnaB_C"/>
    <property type="match status" value="1"/>
</dbReference>
<dbReference type="Gene3D" id="3.40.1360.10">
    <property type="match status" value="1"/>
</dbReference>
<dbReference type="InterPro" id="IPR034154">
    <property type="entry name" value="TOPRIM_DnaG/twinkle"/>
</dbReference>
<dbReference type="Pfam" id="PF13662">
    <property type="entry name" value="Toprim_4"/>
    <property type="match status" value="1"/>
</dbReference>
<dbReference type="Gene3D" id="3.40.50.300">
    <property type="entry name" value="P-loop containing nucleotide triphosphate hydrolases"/>
    <property type="match status" value="1"/>
</dbReference>
<dbReference type="PROSITE" id="PS51199">
    <property type="entry name" value="SF4_HELICASE"/>
    <property type="match status" value="1"/>
</dbReference>
<proteinExistence type="predicted"/>